<protein>
    <submittedName>
        <fullName evidence="1">Uncharacterized protein</fullName>
    </submittedName>
</protein>
<proteinExistence type="predicted"/>
<keyword evidence="4" id="KW-1185">Reference proteome</keyword>
<evidence type="ECO:0000313" key="2">
    <source>
        <dbReference type="EMBL" id="GLS67390.1"/>
    </source>
</evidence>
<reference evidence="2" key="1">
    <citation type="journal article" date="2014" name="Int. J. Syst. Evol. Microbiol.">
        <title>Complete genome of a new Firmicutes species belonging to the dominant human colonic microbiota ('Ruminococcus bicirculans') reveals two chromosomes and a selective capacity to utilize plant glucans.</title>
        <authorList>
            <consortium name="NISC Comparative Sequencing Program"/>
            <person name="Wegmann U."/>
            <person name="Louis P."/>
            <person name="Goesmann A."/>
            <person name="Henrissat B."/>
            <person name="Duncan S.H."/>
            <person name="Flint H.J."/>
        </authorList>
    </citation>
    <scope>NUCLEOTIDE SEQUENCE</scope>
    <source>
        <strain evidence="2">NBRC 107715</strain>
    </source>
</reference>
<evidence type="ECO:0000313" key="3">
    <source>
        <dbReference type="Proteomes" id="UP000321960"/>
    </source>
</evidence>
<dbReference type="Proteomes" id="UP001156856">
    <property type="component" value="Unassembled WGS sequence"/>
</dbReference>
<evidence type="ECO:0000313" key="4">
    <source>
        <dbReference type="Proteomes" id="UP001156856"/>
    </source>
</evidence>
<dbReference type="RefSeq" id="WP_147024859.1">
    <property type="nucleotide sequence ID" value="NZ_BJZU01000017.1"/>
</dbReference>
<dbReference type="OrthoDB" id="8005777at2"/>
<reference evidence="1 3" key="3">
    <citation type="submission" date="2019-07" db="EMBL/GenBank/DDBJ databases">
        <title>Whole genome shotgun sequence of Methylobacterium oxalidis NBRC 107715.</title>
        <authorList>
            <person name="Hosoyama A."/>
            <person name="Uohara A."/>
            <person name="Ohji S."/>
            <person name="Ichikawa N."/>
        </authorList>
    </citation>
    <scope>NUCLEOTIDE SEQUENCE [LARGE SCALE GENOMIC DNA]</scope>
    <source>
        <strain evidence="1 3">NBRC 107715</strain>
    </source>
</reference>
<sequence length="80" mass="9184">MTLLYHPHAHPHPLRPTRERILDVLLFLLSQSAAPTHRDWFEAVDDMFGEFSEPEKQRMVEAGVALLERTLNPAPQRLAA</sequence>
<evidence type="ECO:0000313" key="1">
    <source>
        <dbReference type="EMBL" id="GEP03131.1"/>
    </source>
</evidence>
<name>A0A512IZJ1_9HYPH</name>
<dbReference type="EMBL" id="BJZU01000017">
    <property type="protein sequence ID" value="GEP03131.1"/>
    <property type="molecule type" value="Genomic_DNA"/>
</dbReference>
<dbReference type="Proteomes" id="UP000321960">
    <property type="component" value="Unassembled WGS sequence"/>
</dbReference>
<organism evidence="1 3">
    <name type="scientific">Methylobacterium oxalidis</name>
    <dbReference type="NCBI Taxonomy" id="944322"/>
    <lineage>
        <taxon>Bacteria</taxon>
        <taxon>Pseudomonadati</taxon>
        <taxon>Pseudomonadota</taxon>
        <taxon>Alphaproteobacteria</taxon>
        <taxon>Hyphomicrobiales</taxon>
        <taxon>Methylobacteriaceae</taxon>
        <taxon>Methylobacterium</taxon>
    </lineage>
</organism>
<accession>A0A512IZJ1</accession>
<reference evidence="4" key="2">
    <citation type="journal article" date="2019" name="Int. J. Syst. Evol. Microbiol.">
        <title>The Global Catalogue of Microorganisms (GCM) 10K type strain sequencing project: providing services to taxonomists for standard genome sequencing and annotation.</title>
        <authorList>
            <consortium name="The Broad Institute Genomics Platform"/>
            <consortium name="The Broad Institute Genome Sequencing Center for Infectious Disease"/>
            <person name="Wu L."/>
            <person name="Ma J."/>
        </authorList>
    </citation>
    <scope>NUCLEOTIDE SEQUENCE [LARGE SCALE GENOMIC DNA]</scope>
    <source>
        <strain evidence="4">NBRC 107715</strain>
    </source>
</reference>
<gene>
    <name evidence="2" type="ORF">GCM10007888_57740</name>
    <name evidence="1" type="ORF">MOX02_11690</name>
</gene>
<dbReference type="EMBL" id="BSPK01000112">
    <property type="protein sequence ID" value="GLS67390.1"/>
    <property type="molecule type" value="Genomic_DNA"/>
</dbReference>
<dbReference type="AlphaFoldDB" id="A0A512IZJ1"/>
<comment type="caution">
    <text evidence="1">The sequence shown here is derived from an EMBL/GenBank/DDBJ whole genome shotgun (WGS) entry which is preliminary data.</text>
</comment>
<reference evidence="2" key="4">
    <citation type="submission" date="2023-01" db="EMBL/GenBank/DDBJ databases">
        <title>Draft genome sequence of Methylobacterium oxalidis strain NBRC 107715.</title>
        <authorList>
            <person name="Sun Q."/>
            <person name="Mori K."/>
        </authorList>
    </citation>
    <scope>NUCLEOTIDE SEQUENCE</scope>
    <source>
        <strain evidence="2">NBRC 107715</strain>
    </source>
</reference>